<protein>
    <submittedName>
        <fullName evidence="4">Predicted N-acetyltransferase YhbS</fullName>
    </submittedName>
</protein>
<dbReference type="PANTHER" id="PTHR43877:SF1">
    <property type="entry name" value="ACETYLTRANSFERASE"/>
    <property type="match status" value="1"/>
</dbReference>
<dbReference type="InterPro" id="IPR000182">
    <property type="entry name" value="GNAT_dom"/>
</dbReference>
<evidence type="ECO:0000256" key="2">
    <source>
        <dbReference type="ARBA" id="ARBA00023315"/>
    </source>
</evidence>
<feature type="domain" description="N-acetyltransferase" evidence="3">
    <location>
        <begin position="156"/>
        <end position="306"/>
    </location>
</feature>
<dbReference type="CDD" id="cd04301">
    <property type="entry name" value="NAT_SF"/>
    <property type="match status" value="1"/>
</dbReference>
<keyword evidence="1 4" id="KW-0808">Transferase</keyword>
<proteinExistence type="predicted"/>
<evidence type="ECO:0000313" key="4">
    <source>
        <dbReference type="EMBL" id="SCF06816.1"/>
    </source>
</evidence>
<sequence length="306" mass="33050">MAPVVRPLRPADVPAVAEVLAAAAPYQMITEEWLGWRLTGAPAAERFGVLVAESAGRVIGEARTGLLHESADPGLGFVNLSVHPRWRGGGAGRALLVAAERRLAGLGALAAYAKVADDPASTGFAERRGYRRGRRAEFLLLDLAEAELPPAPALPAGVRLLAAAELPDPHPLYLADLDASRDEPGEVTMDEISYADWRTAYWERPDLDRDLTTVAVRDGEVLAFGFALTDGRTRYRSGMTGTRRGHRGRGLARAVKHRSLSRARAAGLRHAYTSNDAGNVPMLTLNRGLGYRSVAAEWRYLRDLSA</sequence>
<accession>A0A1C4XEE0</accession>
<dbReference type="AlphaFoldDB" id="A0A1C4XEE0"/>
<dbReference type="PANTHER" id="PTHR43877">
    <property type="entry name" value="AMINOALKYLPHOSPHONATE N-ACETYLTRANSFERASE-RELATED-RELATED"/>
    <property type="match status" value="1"/>
</dbReference>
<evidence type="ECO:0000259" key="3">
    <source>
        <dbReference type="PROSITE" id="PS51186"/>
    </source>
</evidence>
<feature type="domain" description="N-acetyltransferase" evidence="3">
    <location>
        <begin position="3"/>
        <end position="155"/>
    </location>
</feature>
<organism evidence="4 5">
    <name type="scientific">Micromonospora purpureochromogenes</name>
    <dbReference type="NCBI Taxonomy" id="47872"/>
    <lineage>
        <taxon>Bacteria</taxon>
        <taxon>Bacillati</taxon>
        <taxon>Actinomycetota</taxon>
        <taxon>Actinomycetes</taxon>
        <taxon>Micromonosporales</taxon>
        <taxon>Micromonosporaceae</taxon>
        <taxon>Micromonospora</taxon>
    </lineage>
</organism>
<dbReference type="Proteomes" id="UP000198228">
    <property type="component" value="Chromosome I"/>
</dbReference>
<dbReference type="EMBL" id="LT607410">
    <property type="protein sequence ID" value="SCF06816.1"/>
    <property type="molecule type" value="Genomic_DNA"/>
</dbReference>
<dbReference type="InterPro" id="IPR016181">
    <property type="entry name" value="Acyl_CoA_acyltransferase"/>
</dbReference>
<evidence type="ECO:0000313" key="5">
    <source>
        <dbReference type="Proteomes" id="UP000198228"/>
    </source>
</evidence>
<dbReference type="PROSITE" id="PS51186">
    <property type="entry name" value="GNAT"/>
    <property type="match status" value="2"/>
</dbReference>
<reference evidence="4 5" key="1">
    <citation type="submission" date="2016-06" db="EMBL/GenBank/DDBJ databases">
        <authorList>
            <person name="Kjaerup R.B."/>
            <person name="Dalgaard T.S."/>
            <person name="Juul-Madsen H.R."/>
        </authorList>
    </citation>
    <scope>NUCLEOTIDE SEQUENCE [LARGE SCALE GENOMIC DNA]</scope>
    <source>
        <strain evidence="4 5">DSM 43821</strain>
    </source>
</reference>
<dbReference type="Pfam" id="PF00583">
    <property type="entry name" value="Acetyltransf_1"/>
    <property type="match status" value="1"/>
</dbReference>
<dbReference type="RefSeq" id="WP_088961279.1">
    <property type="nucleotide sequence ID" value="NZ_LT607410.1"/>
</dbReference>
<name>A0A1C4XEE0_9ACTN</name>
<dbReference type="SUPFAM" id="SSF55729">
    <property type="entry name" value="Acyl-CoA N-acyltransferases (Nat)"/>
    <property type="match status" value="2"/>
</dbReference>
<keyword evidence="2" id="KW-0012">Acyltransferase</keyword>
<gene>
    <name evidence="4" type="ORF">GA0074696_2526</name>
</gene>
<dbReference type="GO" id="GO:0016747">
    <property type="term" value="F:acyltransferase activity, transferring groups other than amino-acyl groups"/>
    <property type="evidence" value="ECO:0007669"/>
    <property type="project" value="InterPro"/>
</dbReference>
<dbReference type="InterPro" id="IPR050832">
    <property type="entry name" value="Bact_Acetyltransf"/>
</dbReference>
<evidence type="ECO:0000256" key="1">
    <source>
        <dbReference type="ARBA" id="ARBA00022679"/>
    </source>
</evidence>
<dbReference type="Gene3D" id="3.40.630.30">
    <property type="match status" value="1"/>
</dbReference>